<dbReference type="PRINTS" id="PR00039">
    <property type="entry name" value="HTHLYSR"/>
</dbReference>
<dbReference type="SUPFAM" id="SSF53850">
    <property type="entry name" value="Periplasmic binding protein-like II"/>
    <property type="match status" value="1"/>
</dbReference>
<dbReference type="InterPro" id="IPR036388">
    <property type="entry name" value="WH-like_DNA-bd_sf"/>
</dbReference>
<dbReference type="InterPro" id="IPR005119">
    <property type="entry name" value="LysR_subst-bd"/>
</dbReference>
<proteinExistence type="inferred from homology"/>
<dbReference type="SUPFAM" id="SSF46785">
    <property type="entry name" value="Winged helix' DNA-binding domain"/>
    <property type="match status" value="1"/>
</dbReference>
<reference evidence="6 7" key="1">
    <citation type="journal article" date="2019" name="Environ. Microbiol.">
        <title>Species interactions and distinct microbial communities in high Arctic permafrost affected cryosols are associated with the CH4 and CO2 gas fluxes.</title>
        <authorList>
            <person name="Altshuler I."/>
            <person name="Hamel J."/>
            <person name="Turney S."/>
            <person name="Magnuson E."/>
            <person name="Levesque R."/>
            <person name="Greer C."/>
            <person name="Whyte L.G."/>
        </authorList>
    </citation>
    <scope>NUCLEOTIDE SEQUENCE [LARGE SCALE GENOMIC DNA]</scope>
    <source>
        <strain evidence="6 7">S9.3B</strain>
    </source>
</reference>
<keyword evidence="2" id="KW-0805">Transcription regulation</keyword>
<dbReference type="Pfam" id="PF00126">
    <property type="entry name" value="HTH_1"/>
    <property type="match status" value="1"/>
</dbReference>
<keyword evidence="4" id="KW-0804">Transcription</keyword>
<dbReference type="GO" id="GO:0003677">
    <property type="term" value="F:DNA binding"/>
    <property type="evidence" value="ECO:0007669"/>
    <property type="project" value="UniProtKB-KW"/>
</dbReference>
<evidence type="ECO:0000256" key="4">
    <source>
        <dbReference type="ARBA" id="ARBA00023163"/>
    </source>
</evidence>
<dbReference type="CDD" id="cd05466">
    <property type="entry name" value="PBP2_LTTR_substrate"/>
    <property type="match status" value="1"/>
</dbReference>
<dbReference type="InterPro" id="IPR050950">
    <property type="entry name" value="HTH-type_LysR_regulators"/>
</dbReference>
<protein>
    <submittedName>
        <fullName evidence="6">LysR family transcriptional regulator</fullName>
    </submittedName>
</protein>
<dbReference type="InterPro" id="IPR000847">
    <property type="entry name" value="LysR_HTH_N"/>
</dbReference>
<evidence type="ECO:0000313" key="7">
    <source>
        <dbReference type="Proteomes" id="UP000317078"/>
    </source>
</evidence>
<dbReference type="PANTHER" id="PTHR30419">
    <property type="entry name" value="HTH-TYPE TRANSCRIPTIONAL REGULATOR YBHD"/>
    <property type="match status" value="1"/>
</dbReference>
<keyword evidence="3" id="KW-0238">DNA-binding</keyword>
<evidence type="ECO:0000259" key="5">
    <source>
        <dbReference type="PROSITE" id="PS50931"/>
    </source>
</evidence>
<gene>
    <name evidence="6" type="ORF">EAH89_06855</name>
</gene>
<dbReference type="Pfam" id="PF03466">
    <property type="entry name" value="LysR_substrate"/>
    <property type="match status" value="1"/>
</dbReference>
<dbReference type="GO" id="GO:0003700">
    <property type="term" value="F:DNA-binding transcription factor activity"/>
    <property type="evidence" value="ECO:0007669"/>
    <property type="project" value="InterPro"/>
</dbReference>
<dbReference type="PANTHER" id="PTHR30419:SF31">
    <property type="entry name" value="BLR3139 PROTEIN"/>
    <property type="match status" value="1"/>
</dbReference>
<sequence>MIDKLGFLVALAREGNFRRAAEACGVAQPTLSAGIKALEAELGALLVHRSSRYLGLTPEGEKAVAWGQRMLRDARAMRQDLQAARGGLAGHLRVAVIPTALALVPHLTLACRRRHPGMRFTILSQTSAAILEMLEAFEADAGITYIGNEPLGRLRSLPLSTERYRLVVPPGSAFAGRPSVAWAELAGQPLCLLTPDMQNRRIMDGLMMSAGVEPAATVESNSIVALIAHVRSGAWMTVLPESLANTLGTASGLPAIPLVAPEAAYGIGLVVPRLDPVPPLTAALLAAAQELGDGQAAS</sequence>
<dbReference type="Proteomes" id="UP000317078">
    <property type="component" value="Unassembled WGS sequence"/>
</dbReference>
<dbReference type="EMBL" id="RCZP01000004">
    <property type="protein sequence ID" value="TPG59069.1"/>
    <property type="molecule type" value="Genomic_DNA"/>
</dbReference>
<comment type="similarity">
    <text evidence="1">Belongs to the LysR transcriptional regulatory family.</text>
</comment>
<dbReference type="PROSITE" id="PS50931">
    <property type="entry name" value="HTH_LYSR"/>
    <property type="match status" value="1"/>
</dbReference>
<dbReference type="FunFam" id="1.10.10.10:FF:000001">
    <property type="entry name" value="LysR family transcriptional regulator"/>
    <property type="match status" value="1"/>
</dbReference>
<dbReference type="InterPro" id="IPR036390">
    <property type="entry name" value="WH_DNA-bd_sf"/>
</dbReference>
<evidence type="ECO:0000256" key="1">
    <source>
        <dbReference type="ARBA" id="ARBA00009437"/>
    </source>
</evidence>
<comment type="caution">
    <text evidence="6">The sequence shown here is derived from an EMBL/GenBank/DDBJ whole genome shotgun (WGS) entry which is preliminary data.</text>
</comment>
<name>A0A502GAN1_9PROT</name>
<evidence type="ECO:0000256" key="2">
    <source>
        <dbReference type="ARBA" id="ARBA00023015"/>
    </source>
</evidence>
<dbReference type="RefSeq" id="WP_140882056.1">
    <property type="nucleotide sequence ID" value="NZ_RCZP01000004.1"/>
</dbReference>
<dbReference type="OrthoDB" id="9775392at2"/>
<dbReference type="Gene3D" id="1.10.10.10">
    <property type="entry name" value="Winged helix-like DNA-binding domain superfamily/Winged helix DNA-binding domain"/>
    <property type="match status" value="1"/>
</dbReference>
<evidence type="ECO:0000256" key="3">
    <source>
        <dbReference type="ARBA" id="ARBA00023125"/>
    </source>
</evidence>
<accession>A0A502GAN1</accession>
<organism evidence="6 7">
    <name type="scientific">Muricoccus nepalensis</name>
    <dbReference type="NCBI Taxonomy" id="1854500"/>
    <lineage>
        <taxon>Bacteria</taxon>
        <taxon>Pseudomonadati</taxon>
        <taxon>Pseudomonadota</taxon>
        <taxon>Alphaproteobacteria</taxon>
        <taxon>Acetobacterales</taxon>
        <taxon>Roseomonadaceae</taxon>
        <taxon>Muricoccus</taxon>
    </lineage>
</organism>
<dbReference type="AlphaFoldDB" id="A0A502GAN1"/>
<dbReference type="GO" id="GO:0005829">
    <property type="term" value="C:cytosol"/>
    <property type="evidence" value="ECO:0007669"/>
    <property type="project" value="TreeGrafter"/>
</dbReference>
<keyword evidence="7" id="KW-1185">Reference proteome</keyword>
<feature type="domain" description="HTH lysR-type" evidence="5">
    <location>
        <begin position="1"/>
        <end position="57"/>
    </location>
</feature>
<evidence type="ECO:0000313" key="6">
    <source>
        <dbReference type="EMBL" id="TPG59069.1"/>
    </source>
</evidence>
<dbReference type="Gene3D" id="3.40.190.290">
    <property type="match status" value="1"/>
</dbReference>